<dbReference type="InterPro" id="IPR008258">
    <property type="entry name" value="Transglycosylase_SLT_dom_1"/>
</dbReference>
<comment type="similarity">
    <text evidence="1">Belongs to the transglycosylase Slt family.</text>
</comment>
<evidence type="ECO:0000313" key="5">
    <source>
        <dbReference type="Proteomes" id="UP000244925"/>
    </source>
</evidence>
<dbReference type="SUPFAM" id="SSF53955">
    <property type="entry name" value="Lysozyme-like"/>
    <property type="match status" value="1"/>
</dbReference>
<dbReference type="EMBL" id="PUBV01000013">
    <property type="protein sequence ID" value="PWB07369.1"/>
    <property type="molecule type" value="Genomic_DNA"/>
</dbReference>
<dbReference type="PANTHER" id="PTHR37423:SF2">
    <property type="entry name" value="MEMBRANE-BOUND LYTIC MUREIN TRANSGLYCOSYLASE C"/>
    <property type="match status" value="1"/>
</dbReference>
<sequence length="306" mass="34632">MKRLRNILTAMAVVAAMAAAAQFPNVVNPEIPAKVTFAGNTVSLDRDDMYERLDRELTAMAYTHGNTLLTIKRANRYFPVMAPILKRNGVPLDMLYLACIESTLNPRALSPAGAAGFWQLMPATAKEFGLEVNNFVDERYNLKKATEAACRYLKRAYSRYGNWESVAASYNGGMARISRELQAQGQNTAYNLYLTDETSRYMFRLLAMKLIMTRPADYGFSLKANQLYRAAECTPVKVSGPVDDWQQWAIDHGTTYMALRDHNPWIRAKSLPNKTGKTYTVMVPKPGAQMRSRQKPTVYDRNWIKD</sequence>
<feature type="domain" description="Transglycosylase SLT" evidence="3">
    <location>
        <begin position="88"/>
        <end position="190"/>
    </location>
</feature>
<dbReference type="Gene3D" id="1.10.530.10">
    <property type="match status" value="1"/>
</dbReference>
<proteinExistence type="inferred from homology"/>
<dbReference type="PANTHER" id="PTHR37423">
    <property type="entry name" value="SOLUBLE LYTIC MUREIN TRANSGLYCOSYLASE-RELATED"/>
    <property type="match status" value="1"/>
</dbReference>
<gene>
    <name evidence="4" type="ORF">C5O25_07410</name>
</gene>
<comment type="caution">
    <text evidence="4">The sequence shown here is derived from an EMBL/GenBank/DDBJ whole genome shotgun (WGS) entry which is preliminary data.</text>
</comment>
<dbReference type="CDD" id="cd16894">
    <property type="entry name" value="MltD-like"/>
    <property type="match status" value="1"/>
</dbReference>
<dbReference type="Proteomes" id="UP000244925">
    <property type="component" value="Unassembled WGS sequence"/>
</dbReference>
<accession>A0A2V1IYK5</accession>
<evidence type="ECO:0000256" key="2">
    <source>
        <dbReference type="SAM" id="SignalP"/>
    </source>
</evidence>
<feature type="chain" id="PRO_5015895544" evidence="2">
    <location>
        <begin position="22"/>
        <end position="306"/>
    </location>
</feature>
<organism evidence="4 5">
    <name type="scientific">Paramuribaculum intestinale</name>
    <dbReference type="NCBI Taxonomy" id="2094151"/>
    <lineage>
        <taxon>Bacteria</taxon>
        <taxon>Pseudomonadati</taxon>
        <taxon>Bacteroidota</taxon>
        <taxon>Bacteroidia</taxon>
        <taxon>Bacteroidales</taxon>
        <taxon>Muribaculaceae</taxon>
        <taxon>Paramuribaculum</taxon>
    </lineage>
</organism>
<evidence type="ECO:0000256" key="1">
    <source>
        <dbReference type="ARBA" id="ARBA00007734"/>
    </source>
</evidence>
<name>A0A2V1IYK5_9BACT</name>
<evidence type="ECO:0000313" key="4">
    <source>
        <dbReference type="EMBL" id="PWB07369.1"/>
    </source>
</evidence>
<feature type="signal peptide" evidence="2">
    <location>
        <begin position="1"/>
        <end position="21"/>
    </location>
</feature>
<keyword evidence="2" id="KW-0732">Signal</keyword>
<evidence type="ECO:0000259" key="3">
    <source>
        <dbReference type="Pfam" id="PF01464"/>
    </source>
</evidence>
<reference evidence="5" key="1">
    <citation type="submission" date="2018-02" db="EMBL/GenBank/DDBJ databases">
        <authorList>
            <person name="Clavel T."/>
            <person name="Strowig T."/>
        </authorList>
    </citation>
    <scope>NUCLEOTIDE SEQUENCE [LARGE SCALE GENOMIC DNA]</scope>
    <source>
        <strain evidence="5">DSM 100764</strain>
    </source>
</reference>
<protein>
    <submittedName>
        <fullName evidence="4">Lytic transglycosylase</fullName>
    </submittedName>
</protein>
<dbReference type="AlphaFoldDB" id="A0A2V1IYK5"/>
<dbReference type="Pfam" id="PF01464">
    <property type="entry name" value="SLT"/>
    <property type="match status" value="1"/>
</dbReference>
<keyword evidence="5" id="KW-1185">Reference proteome</keyword>
<dbReference type="InterPro" id="IPR023346">
    <property type="entry name" value="Lysozyme-like_dom_sf"/>
</dbReference>
<dbReference type="RefSeq" id="WP_107036102.1">
    <property type="nucleotide sequence ID" value="NZ_PUBV01000013.1"/>
</dbReference>